<keyword evidence="7" id="KW-0472">Membrane</keyword>
<dbReference type="AlphaFoldDB" id="A0A6B3NDU7"/>
<dbReference type="CDD" id="cd00082">
    <property type="entry name" value="HisKA"/>
    <property type="match status" value="1"/>
</dbReference>
<dbReference type="PRINTS" id="PR00344">
    <property type="entry name" value="BCTRLSENSOR"/>
</dbReference>
<dbReference type="Gene3D" id="3.30.565.10">
    <property type="entry name" value="Histidine kinase-like ATPase, C-terminal domain"/>
    <property type="match status" value="1"/>
</dbReference>
<feature type="non-terminal residue" evidence="9">
    <location>
        <position position="1"/>
    </location>
</feature>
<feature type="domain" description="Histidine kinase" evidence="8">
    <location>
        <begin position="43"/>
        <end position="257"/>
    </location>
</feature>
<dbReference type="FunFam" id="1.10.287.130:FF:000001">
    <property type="entry name" value="Two-component sensor histidine kinase"/>
    <property type="match status" value="1"/>
</dbReference>
<reference evidence="9" key="1">
    <citation type="submission" date="2019-11" db="EMBL/GenBank/DDBJ databases">
        <title>Genomic insights into an expanded diversity of filamentous marine cyanobacteria reveals the extraordinary biosynthetic potential of Moorea and Okeania.</title>
        <authorList>
            <person name="Ferreira Leao T."/>
            <person name="Wang M."/>
            <person name="Moss N."/>
            <person name="Da Silva R."/>
            <person name="Sanders J."/>
            <person name="Nurk S."/>
            <person name="Gurevich A."/>
            <person name="Humphrey G."/>
            <person name="Reher R."/>
            <person name="Zhu Q."/>
            <person name="Belda-Ferre P."/>
            <person name="Glukhov E."/>
            <person name="Rex R."/>
            <person name="Dorrestein P.C."/>
            <person name="Knight R."/>
            <person name="Pevzner P."/>
            <person name="Gerwick W.H."/>
            <person name="Gerwick L."/>
        </authorList>
    </citation>
    <scope>NUCLEOTIDE SEQUENCE</scope>
    <source>
        <strain evidence="9">SIO1C4</strain>
    </source>
</reference>
<dbReference type="InterPro" id="IPR050736">
    <property type="entry name" value="Sensor_HK_Regulatory"/>
</dbReference>
<dbReference type="EC" id="2.7.13.3" evidence="2"/>
<evidence type="ECO:0000256" key="4">
    <source>
        <dbReference type="ARBA" id="ARBA00022679"/>
    </source>
</evidence>
<dbReference type="EMBL" id="JAAHFQ010000304">
    <property type="protein sequence ID" value="NER29075.1"/>
    <property type="molecule type" value="Genomic_DNA"/>
</dbReference>
<dbReference type="SUPFAM" id="SSF47384">
    <property type="entry name" value="Homodimeric domain of signal transducing histidine kinase"/>
    <property type="match status" value="1"/>
</dbReference>
<keyword evidence="6" id="KW-0902">Two-component regulatory system</keyword>
<dbReference type="InterPro" id="IPR036890">
    <property type="entry name" value="HATPase_C_sf"/>
</dbReference>
<dbReference type="InterPro" id="IPR004358">
    <property type="entry name" value="Sig_transdc_His_kin-like_C"/>
</dbReference>
<evidence type="ECO:0000256" key="3">
    <source>
        <dbReference type="ARBA" id="ARBA00022553"/>
    </source>
</evidence>
<comment type="caution">
    <text evidence="9">The sequence shown here is derived from an EMBL/GenBank/DDBJ whole genome shotgun (WGS) entry which is preliminary data.</text>
</comment>
<dbReference type="SUPFAM" id="SSF55874">
    <property type="entry name" value="ATPase domain of HSP90 chaperone/DNA topoisomerase II/histidine kinase"/>
    <property type="match status" value="1"/>
</dbReference>
<dbReference type="PANTHER" id="PTHR43711">
    <property type="entry name" value="TWO-COMPONENT HISTIDINE KINASE"/>
    <property type="match status" value="1"/>
</dbReference>
<dbReference type="Pfam" id="PF02518">
    <property type="entry name" value="HATPase_c"/>
    <property type="match status" value="1"/>
</dbReference>
<comment type="catalytic activity">
    <reaction evidence="1">
        <text>ATP + protein L-histidine = ADP + protein N-phospho-L-histidine.</text>
        <dbReference type="EC" id="2.7.13.3"/>
    </reaction>
</comment>
<organism evidence="9">
    <name type="scientific">Symploca sp. SIO1C4</name>
    <dbReference type="NCBI Taxonomy" id="2607765"/>
    <lineage>
        <taxon>Bacteria</taxon>
        <taxon>Bacillati</taxon>
        <taxon>Cyanobacteriota</taxon>
        <taxon>Cyanophyceae</taxon>
        <taxon>Coleofasciculales</taxon>
        <taxon>Coleofasciculaceae</taxon>
        <taxon>Symploca</taxon>
    </lineage>
</organism>
<dbReference type="InterPro" id="IPR036097">
    <property type="entry name" value="HisK_dim/P_sf"/>
</dbReference>
<evidence type="ECO:0000256" key="5">
    <source>
        <dbReference type="ARBA" id="ARBA00022777"/>
    </source>
</evidence>
<evidence type="ECO:0000313" key="9">
    <source>
        <dbReference type="EMBL" id="NER29075.1"/>
    </source>
</evidence>
<protein>
    <recommendedName>
        <fullName evidence="2">histidine kinase</fullName>
        <ecNumber evidence="2">2.7.13.3</ecNumber>
    </recommendedName>
</protein>
<gene>
    <name evidence="9" type="ORF">F6J89_15920</name>
</gene>
<dbReference type="PANTHER" id="PTHR43711:SF1">
    <property type="entry name" value="HISTIDINE KINASE 1"/>
    <property type="match status" value="1"/>
</dbReference>
<keyword evidence="4" id="KW-0808">Transferase</keyword>
<accession>A0A6B3NDU7</accession>
<dbReference type="InterPro" id="IPR005467">
    <property type="entry name" value="His_kinase_dom"/>
</dbReference>
<dbReference type="PROSITE" id="PS50109">
    <property type="entry name" value="HIS_KIN"/>
    <property type="match status" value="1"/>
</dbReference>
<dbReference type="InterPro" id="IPR003594">
    <property type="entry name" value="HATPase_dom"/>
</dbReference>
<keyword evidence="3" id="KW-0597">Phosphoprotein</keyword>
<dbReference type="Pfam" id="PF00512">
    <property type="entry name" value="HisKA"/>
    <property type="match status" value="1"/>
</dbReference>
<dbReference type="SMART" id="SM00387">
    <property type="entry name" value="HATPase_c"/>
    <property type="match status" value="1"/>
</dbReference>
<dbReference type="GO" id="GO:0000155">
    <property type="term" value="F:phosphorelay sensor kinase activity"/>
    <property type="evidence" value="ECO:0007669"/>
    <property type="project" value="InterPro"/>
</dbReference>
<evidence type="ECO:0000256" key="1">
    <source>
        <dbReference type="ARBA" id="ARBA00000085"/>
    </source>
</evidence>
<proteinExistence type="predicted"/>
<dbReference type="Gene3D" id="1.10.287.130">
    <property type="match status" value="1"/>
</dbReference>
<dbReference type="FunFam" id="3.30.565.10:FF:000006">
    <property type="entry name" value="Sensor histidine kinase WalK"/>
    <property type="match status" value="1"/>
</dbReference>
<dbReference type="CDD" id="cd00075">
    <property type="entry name" value="HATPase"/>
    <property type="match status" value="1"/>
</dbReference>
<dbReference type="SMART" id="SM00388">
    <property type="entry name" value="HisKA"/>
    <property type="match status" value="1"/>
</dbReference>
<name>A0A6B3NDU7_9CYAN</name>
<evidence type="ECO:0000259" key="8">
    <source>
        <dbReference type="PROSITE" id="PS50109"/>
    </source>
</evidence>
<keyword evidence="5 9" id="KW-0418">Kinase</keyword>
<evidence type="ECO:0000256" key="2">
    <source>
        <dbReference type="ARBA" id="ARBA00012438"/>
    </source>
</evidence>
<evidence type="ECO:0000256" key="7">
    <source>
        <dbReference type="ARBA" id="ARBA00023136"/>
    </source>
</evidence>
<dbReference type="InterPro" id="IPR003661">
    <property type="entry name" value="HisK_dim/P_dom"/>
</dbReference>
<evidence type="ECO:0000256" key="6">
    <source>
        <dbReference type="ARBA" id="ARBA00023012"/>
    </source>
</evidence>
<sequence length="267" mass="29666">DLGQARIKLDCAPSEVRELALTFDKMLVRLFDAWEQQRQFVSNVSHELRTPLTIVSGYLQSTLRRGANLTAPQQEALAIASSEANRTIQLLQDLLDLARADNGQMRFNIELLVLNELVSEVVSMAEQYSNRVIMVEVLDLIEVKADRDRLKQVLLNLIDNAVKYSDNQQPVTLKLNQQGKQAVIQVCDQGRGIPLKQQSRIFERFYRVDEARSSSTGGTGLGLSIVKTLVEGMGGFVGVHSKLGQGSVFTVTLPTVNAKHYLRSSAL</sequence>